<accession>A0A165K595</accession>
<feature type="compositionally biased region" description="Basic and acidic residues" evidence="1">
    <location>
        <begin position="17"/>
        <end position="36"/>
    </location>
</feature>
<dbReference type="EMBL" id="KV425951">
    <property type="protein sequence ID" value="KZV95814.1"/>
    <property type="molecule type" value="Genomic_DNA"/>
</dbReference>
<feature type="region of interest" description="Disordered" evidence="1">
    <location>
        <begin position="396"/>
        <end position="518"/>
    </location>
</feature>
<dbReference type="Proteomes" id="UP000077266">
    <property type="component" value="Unassembled WGS sequence"/>
</dbReference>
<name>A0A165K595_EXIGL</name>
<dbReference type="InParanoid" id="A0A165K595"/>
<protein>
    <submittedName>
        <fullName evidence="2">Uncharacterized protein</fullName>
    </submittedName>
</protein>
<dbReference type="OrthoDB" id="3271116at2759"/>
<evidence type="ECO:0000313" key="3">
    <source>
        <dbReference type="Proteomes" id="UP000077266"/>
    </source>
</evidence>
<evidence type="ECO:0000256" key="1">
    <source>
        <dbReference type="SAM" id="MobiDB-lite"/>
    </source>
</evidence>
<sequence>MASTSSLPSFSSTFADVPRERERERERDYEMHENGRDRKRRHPPQEPDIKEEQDELEPSPPPERAQPSQQPKTKRRRLSLSAPAPEPHRPVSPPSEAGAASALESMRTKGRELQQQQQQQHSENGSGAGDKTPTPWSRPPNSSNTPAAKRPAATLDPEPASPDTFPPLTSFATRRRQSQNSAGADKAAKLSIRPPPSPYQSSAGSEYKVNHLMPTIHSAPPAGWAMRQEQQQQQRPPGGGAGGLKLPVVPPVFGARPGMPDTPRTAVPLPQRRPMFLNSPLPGRLTGGPRTAGLPSTHSHLSTQQQMGPPSAVPPRGGGGGYVQPIATARPSFGGGSSSNLDREKQAFLAPFESFYDTLADARRLKVWLAEQLQRSGQYDARVERLEREVDGLRRRVAELEGAPPAGGSTNSNNGPHADLPPSPPTLHSHTSAVRLEPAPTPSRSAAPEPSPIPTALNGGGATPAAGSTLSPPLRMVGPRISSPRAPTHHAATASPQLPPNGLKKRMDVEGPARTASR</sequence>
<gene>
    <name evidence="2" type="ORF">EXIGLDRAFT_765891</name>
</gene>
<feature type="compositionally biased region" description="Polar residues" evidence="1">
    <location>
        <begin position="294"/>
        <end position="308"/>
    </location>
</feature>
<organism evidence="2 3">
    <name type="scientific">Exidia glandulosa HHB12029</name>
    <dbReference type="NCBI Taxonomy" id="1314781"/>
    <lineage>
        <taxon>Eukaryota</taxon>
        <taxon>Fungi</taxon>
        <taxon>Dikarya</taxon>
        <taxon>Basidiomycota</taxon>
        <taxon>Agaricomycotina</taxon>
        <taxon>Agaricomycetes</taxon>
        <taxon>Auriculariales</taxon>
        <taxon>Exidiaceae</taxon>
        <taxon>Exidia</taxon>
    </lineage>
</organism>
<evidence type="ECO:0000313" key="2">
    <source>
        <dbReference type="EMBL" id="KZV95814.1"/>
    </source>
</evidence>
<feature type="region of interest" description="Disordered" evidence="1">
    <location>
        <begin position="1"/>
        <end position="340"/>
    </location>
</feature>
<proteinExistence type="predicted"/>
<keyword evidence="3" id="KW-1185">Reference proteome</keyword>
<feature type="compositionally biased region" description="Low complexity" evidence="1">
    <location>
        <begin position="1"/>
        <end position="14"/>
    </location>
</feature>
<dbReference type="AlphaFoldDB" id="A0A165K595"/>
<reference evidence="2 3" key="1">
    <citation type="journal article" date="2016" name="Mol. Biol. Evol.">
        <title>Comparative Genomics of Early-Diverging Mushroom-Forming Fungi Provides Insights into the Origins of Lignocellulose Decay Capabilities.</title>
        <authorList>
            <person name="Nagy L.G."/>
            <person name="Riley R."/>
            <person name="Tritt A."/>
            <person name="Adam C."/>
            <person name="Daum C."/>
            <person name="Floudas D."/>
            <person name="Sun H."/>
            <person name="Yadav J.S."/>
            <person name="Pangilinan J."/>
            <person name="Larsson K.H."/>
            <person name="Matsuura K."/>
            <person name="Barry K."/>
            <person name="Labutti K."/>
            <person name="Kuo R."/>
            <person name="Ohm R.A."/>
            <person name="Bhattacharya S.S."/>
            <person name="Shirouzu T."/>
            <person name="Yoshinaga Y."/>
            <person name="Martin F.M."/>
            <person name="Grigoriev I.V."/>
            <person name="Hibbett D.S."/>
        </authorList>
    </citation>
    <scope>NUCLEOTIDE SEQUENCE [LARGE SCALE GENOMIC DNA]</scope>
    <source>
        <strain evidence="2 3">HHB12029</strain>
    </source>
</reference>